<reference evidence="1 2" key="1">
    <citation type="submission" date="2023-09" db="EMBL/GenBank/DDBJ databases">
        <title>Nesidiocoris tenuis whole genome shotgun sequence.</title>
        <authorList>
            <person name="Shibata T."/>
            <person name="Shimoda M."/>
            <person name="Kobayashi T."/>
            <person name="Uehara T."/>
        </authorList>
    </citation>
    <scope>NUCLEOTIDE SEQUENCE [LARGE SCALE GENOMIC DNA]</scope>
    <source>
        <strain evidence="1 2">Japan</strain>
    </source>
</reference>
<dbReference type="Proteomes" id="UP001307889">
    <property type="component" value="Chromosome 11"/>
</dbReference>
<accession>A0ABN7B5X6</accession>
<proteinExistence type="predicted"/>
<dbReference type="EMBL" id="AP028919">
    <property type="protein sequence ID" value="BES99801.1"/>
    <property type="molecule type" value="Genomic_DNA"/>
</dbReference>
<evidence type="ECO:0000313" key="2">
    <source>
        <dbReference type="Proteomes" id="UP001307889"/>
    </source>
</evidence>
<sequence length="145" mass="16393">MSHRAGRDEFLSRYRFKASMHPLIRRVLSLENPLTSLSDRTYPWRIIGATLGKACGGNLQKDAPLRVRLHRLTGNPRETHLPVGLSVRMSPEPISPSAGLPTWTPPLLNFQHPPPFDSTIPIVSSDFISNMRSACARRIVLRWNF</sequence>
<keyword evidence="2" id="KW-1185">Reference proteome</keyword>
<protein>
    <submittedName>
        <fullName evidence="1">Uncharacterized protein</fullName>
    </submittedName>
</protein>
<organism evidence="1 2">
    <name type="scientific">Nesidiocoris tenuis</name>
    <dbReference type="NCBI Taxonomy" id="355587"/>
    <lineage>
        <taxon>Eukaryota</taxon>
        <taxon>Metazoa</taxon>
        <taxon>Ecdysozoa</taxon>
        <taxon>Arthropoda</taxon>
        <taxon>Hexapoda</taxon>
        <taxon>Insecta</taxon>
        <taxon>Pterygota</taxon>
        <taxon>Neoptera</taxon>
        <taxon>Paraneoptera</taxon>
        <taxon>Hemiptera</taxon>
        <taxon>Heteroptera</taxon>
        <taxon>Panheteroptera</taxon>
        <taxon>Cimicomorpha</taxon>
        <taxon>Miridae</taxon>
        <taxon>Dicyphina</taxon>
        <taxon>Nesidiocoris</taxon>
    </lineage>
</organism>
<evidence type="ECO:0000313" key="1">
    <source>
        <dbReference type="EMBL" id="BES99801.1"/>
    </source>
</evidence>
<gene>
    <name evidence="1" type="ORF">NTJ_12618</name>
</gene>
<name>A0ABN7B5X6_9HEMI</name>